<reference evidence="2 3" key="1">
    <citation type="submission" date="2019-04" db="EMBL/GenBank/DDBJ databases">
        <title>Draft genome of the big-headed turtle Platysternon megacephalum.</title>
        <authorList>
            <person name="Gong S."/>
        </authorList>
    </citation>
    <scope>NUCLEOTIDE SEQUENCE [LARGE SCALE GENOMIC DNA]</scope>
    <source>
        <strain evidence="2">DO16091913</strain>
        <tissue evidence="2">Muscle</tissue>
    </source>
</reference>
<proteinExistence type="predicted"/>
<name>A0A4D9DZL7_9SAUR</name>
<evidence type="ECO:0000313" key="2">
    <source>
        <dbReference type="EMBL" id="TFK00300.1"/>
    </source>
</evidence>
<protein>
    <submittedName>
        <fullName evidence="2">Sodium/glucose cotransporter 2</fullName>
    </submittedName>
</protein>
<evidence type="ECO:0000313" key="3">
    <source>
        <dbReference type="Proteomes" id="UP000297703"/>
    </source>
</evidence>
<organism evidence="2 3">
    <name type="scientific">Platysternon megacephalum</name>
    <name type="common">big-headed turtle</name>
    <dbReference type="NCBI Taxonomy" id="55544"/>
    <lineage>
        <taxon>Eukaryota</taxon>
        <taxon>Metazoa</taxon>
        <taxon>Chordata</taxon>
        <taxon>Craniata</taxon>
        <taxon>Vertebrata</taxon>
        <taxon>Euteleostomi</taxon>
        <taxon>Archelosauria</taxon>
        <taxon>Testudinata</taxon>
        <taxon>Testudines</taxon>
        <taxon>Cryptodira</taxon>
        <taxon>Durocryptodira</taxon>
        <taxon>Testudinoidea</taxon>
        <taxon>Platysternidae</taxon>
        <taxon>Platysternon</taxon>
    </lineage>
</organism>
<keyword evidence="3" id="KW-1185">Reference proteome</keyword>
<evidence type="ECO:0000256" key="1">
    <source>
        <dbReference type="SAM" id="MobiDB-lite"/>
    </source>
</evidence>
<dbReference type="Proteomes" id="UP000297703">
    <property type="component" value="Unassembled WGS sequence"/>
</dbReference>
<accession>A0A4D9DZL7</accession>
<feature type="region of interest" description="Disordered" evidence="1">
    <location>
        <begin position="1"/>
        <end position="32"/>
    </location>
</feature>
<comment type="caution">
    <text evidence="2">The sequence shown here is derived from an EMBL/GenBank/DDBJ whole genome shotgun (WGS) entry which is preliminary data.</text>
</comment>
<sequence length="92" mass="9411">MVAFPVASASGSPWSKAASETEQGAHPHGLGLNTQTWGYSSCRVPEALGTSRAAPASGAAPLGRVWSARGESSQLALFSLVPHHTGLQSEVV</sequence>
<feature type="compositionally biased region" description="Polar residues" evidence="1">
    <location>
        <begin position="9"/>
        <end position="22"/>
    </location>
</feature>
<dbReference type="EMBL" id="QXTE01000274">
    <property type="protein sequence ID" value="TFK00300.1"/>
    <property type="molecule type" value="Genomic_DNA"/>
</dbReference>
<reference evidence="2 3" key="2">
    <citation type="submission" date="2019-04" db="EMBL/GenBank/DDBJ databases">
        <title>The genome sequence of big-headed turtle.</title>
        <authorList>
            <person name="Gong S."/>
        </authorList>
    </citation>
    <scope>NUCLEOTIDE SEQUENCE [LARGE SCALE GENOMIC DNA]</scope>
    <source>
        <strain evidence="2">DO16091913</strain>
        <tissue evidence="2">Muscle</tissue>
    </source>
</reference>
<dbReference type="AlphaFoldDB" id="A0A4D9DZL7"/>
<gene>
    <name evidence="2" type="ORF">DR999_PMT17572</name>
</gene>